<dbReference type="Proteomes" id="UP000821837">
    <property type="component" value="Chromosome 8"/>
</dbReference>
<evidence type="ECO:0000313" key="2">
    <source>
        <dbReference type="EMBL" id="KAH7939226.1"/>
    </source>
</evidence>
<gene>
    <name evidence="2" type="ORF">HPB52_008942</name>
</gene>
<protein>
    <submittedName>
        <fullName evidence="2">Uncharacterized protein</fullName>
    </submittedName>
</protein>
<proteinExistence type="predicted"/>
<dbReference type="EMBL" id="JABSTV010001254">
    <property type="protein sequence ID" value="KAH7939226.1"/>
    <property type="molecule type" value="Genomic_DNA"/>
</dbReference>
<dbReference type="AlphaFoldDB" id="A0A9D4PG37"/>
<organism evidence="2 3">
    <name type="scientific">Rhipicephalus sanguineus</name>
    <name type="common">Brown dog tick</name>
    <name type="synonym">Ixodes sanguineus</name>
    <dbReference type="NCBI Taxonomy" id="34632"/>
    <lineage>
        <taxon>Eukaryota</taxon>
        <taxon>Metazoa</taxon>
        <taxon>Ecdysozoa</taxon>
        <taxon>Arthropoda</taxon>
        <taxon>Chelicerata</taxon>
        <taxon>Arachnida</taxon>
        <taxon>Acari</taxon>
        <taxon>Parasitiformes</taxon>
        <taxon>Ixodida</taxon>
        <taxon>Ixodoidea</taxon>
        <taxon>Ixodidae</taxon>
        <taxon>Rhipicephalinae</taxon>
        <taxon>Rhipicephalus</taxon>
        <taxon>Rhipicephalus</taxon>
    </lineage>
</organism>
<reference evidence="2" key="1">
    <citation type="journal article" date="2020" name="Cell">
        <title>Large-Scale Comparative Analyses of Tick Genomes Elucidate Their Genetic Diversity and Vector Capacities.</title>
        <authorList>
            <consortium name="Tick Genome and Microbiome Consortium (TIGMIC)"/>
            <person name="Jia N."/>
            <person name="Wang J."/>
            <person name="Shi W."/>
            <person name="Du L."/>
            <person name="Sun Y."/>
            <person name="Zhan W."/>
            <person name="Jiang J.F."/>
            <person name="Wang Q."/>
            <person name="Zhang B."/>
            <person name="Ji P."/>
            <person name="Bell-Sakyi L."/>
            <person name="Cui X.M."/>
            <person name="Yuan T.T."/>
            <person name="Jiang B.G."/>
            <person name="Yang W.F."/>
            <person name="Lam T.T."/>
            <person name="Chang Q.C."/>
            <person name="Ding S.J."/>
            <person name="Wang X.J."/>
            <person name="Zhu J.G."/>
            <person name="Ruan X.D."/>
            <person name="Zhao L."/>
            <person name="Wei J.T."/>
            <person name="Ye R.Z."/>
            <person name="Que T.C."/>
            <person name="Du C.H."/>
            <person name="Zhou Y.H."/>
            <person name="Cheng J.X."/>
            <person name="Dai P.F."/>
            <person name="Guo W.B."/>
            <person name="Han X.H."/>
            <person name="Huang E.J."/>
            <person name="Li L.F."/>
            <person name="Wei W."/>
            <person name="Gao Y.C."/>
            <person name="Liu J.Z."/>
            <person name="Shao H.Z."/>
            <person name="Wang X."/>
            <person name="Wang C.C."/>
            <person name="Yang T.C."/>
            <person name="Huo Q.B."/>
            <person name="Li W."/>
            <person name="Chen H.Y."/>
            <person name="Chen S.E."/>
            <person name="Zhou L.G."/>
            <person name="Ni X.B."/>
            <person name="Tian J.H."/>
            <person name="Sheng Y."/>
            <person name="Liu T."/>
            <person name="Pan Y.S."/>
            <person name="Xia L.Y."/>
            <person name="Li J."/>
            <person name="Zhao F."/>
            <person name="Cao W.C."/>
        </authorList>
    </citation>
    <scope>NUCLEOTIDE SEQUENCE</scope>
    <source>
        <strain evidence="2">Rsan-2018</strain>
    </source>
</reference>
<feature type="region of interest" description="Disordered" evidence="1">
    <location>
        <begin position="74"/>
        <end position="132"/>
    </location>
</feature>
<accession>A0A9D4PG37</accession>
<evidence type="ECO:0000313" key="3">
    <source>
        <dbReference type="Proteomes" id="UP000821837"/>
    </source>
</evidence>
<evidence type="ECO:0000256" key="1">
    <source>
        <dbReference type="SAM" id="MobiDB-lite"/>
    </source>
</evidence>
<name>A0A9D4PG37_RHISA</name>
<feature type="compositionally biased region" description="Basic residues" evidence="1">
    <location>
        <begin position="110"/>
        <end position="132"/>
    </location>
</feature>
<sequence>MPCVPYQPTRQYCKLCKSQGHRTDVCPTPMTKACSNCRLRDPPEDHTCEPECALCGGGHPTAASECTKKLKRVPQRGWPPLSHKHSTPQTTGLLKRRWNGDHKRAQAKQQQHKGKKAQNKKAKNKAQMRWWK</sequence>
<keyword evidence="3" id="KW-1185">Reference proteome</keyword>
<reference evidence="2" key="2">
    <citation type="submission" date="2021-09" db="EMBL/GenBank/DDBJ databases">
        <authorList>
            <person name="Jia N."/>
            <person name="Wang J."/>
            <person name="Shi W."/>
            <person name="Du L."/>
            <person name="Sun Y."/>
            <person name="Zhan W."/>
            <person name="Jiang J."/>
            <person name="Wang Q."/>
            <person name="Zhang B."/>
            <person name="Ji P."/>
            <person name="Sakyi L.B."/>
            <person name="Cui X."/>
            <person name="Yuan T."/>
            <person name="Jiang B."/>
            <person name="Yang W."/>
            <person name="Lam T.T.-Y."/>
            <person name="Chang Q."/>
            <person name="Ding S."/>
            <person name="Wang X."/>
            <person name="Zhu J."/>
            <person name="Ruan X."/>
            <person name="Zhao L."/>
            <person name="Wei J."/>
            <person name="Que T."/>
            <person name="Du C."/>
            <person name="Cheng J."/>
            <person name="Dai P."/>
            <person name="Han X."/>
            <person name="Huang E."/>
            <person name="Gao Y."/>
            <person name="Liu J."/>
            <person name="Shao H."/>
            <person name="Ye R."/>
            <person name="Li L."/>
            <person name="Wei W."/>
            <person name="Wang X."/>
            <person name="Wang C."/>
            <person name="Huo Q."/>
            <person name="Li W."/>
            <person name="Guo W."/>
            <person name="Chen H."/>
            <person name="Chen S."/>
            <person name="Zhou L."/>
            <person name="Zhou L."/>
            <person name="Ni X."/>
            <person name="Tian J."/>
            <person name="Zhou Y."/>
            <person name="Sheng Y."/>
            <person name="Liu T."/>
            <person name="Pan Y."/>
            <person name="Xia L."/>
            <person name="Li J."/>
            <person name="Zhao F."/>
            <person name="Cao W."/>
        </authorList>
    </citation>
    <scope>NUCLEOTIDE SEQUENCE</scope>
    <source>
        <strain evidence="2">Rsan-2018</strain>
        <tissue evidence="2">Larvae</tissue>
    </source>
</reference>
<comment type="caution">
    <text evidence="2">The sequence shown here is derived from an EMBL/GenBank/DDBJ whole genome shotgun (WGS) entry which is preliminary data.</text>
</comment>